<name>A0A9D2RHQ0_9BACT</name>
<evidence type="ECO:0000256" key="1">
    <source>
        <dbReference type="ARBA" id="ARBA00009091"/>
    </source>
</evidence>
<dbReference type="InterPro" id="IPR005632">
    <property type="entry name" value="Chaperone_Skp"/>
</dbReference>
<proteinExistence type="inferred from homology"/>
<evidence type="ECO:0000313" key="6">
    <source>
        <dbReference type="Proteomes" id="UP000824259"/>
    </source>
</evidence>
<dbReference type="Proteomes" id="UP000824259">
    <property type="component" value="Unassembled WGS sequence"/>
</dbReference>
<dbReference type="PANTHER" id="PTHR35089">
    <property type="entry name" value="CHAPERONE PROTEIN SKP"/>
    <property type="match status" value="1"/>
</dbReference>
<gene>
    <name evidence="5" type="ORF">H9779_05395</name>
</gene>
<protein>
    <submittedName>
        <fullName evidence="5">OmpH family outer membrane protein</fullName>
    </submittedName>
</protein>
<comment type="similarity">
    <text evidence="1">Belongs to the Skp family.</text>
</comment>
<evidence type="ECO:0000256" key="4">
    <source>
        <dbReference type="SAM" id="SignalP"/>
    </source>
</evidence>
<evidence type="ECO:0000313" key="5">
    <source>
        <dbReference type="EMBL" id="HJA99017.1"/>
    </source>
</evidence>
<dbReference type="InterPro" id="IPR024930">
    <property type="entry name" value="Skp_dom_sf"/>
</dbReference>
<dbReference type="Gene3D" id="3.30.910.20">
    <property type="entry name" value="Skp domain"/>
    <property type="match status" value="1"/>
</dbReference>
<dbReference type="Pfam" id="PF03938">
    <property type="entry name" value="OmpH"/>
    <property type="match status" value="1"/>
</dbReference>
<keyword evidence="3" id="KW-0175">Coiled coil</keyword>
<dbReference type="PANTHER" id="PTHR35089:SF1">
    <property type="entry name" value="CHAPERONE PROTEIN SKP"/>
    <property type="match status" value="1"/>
</dbReference>
<evidence type="ECO:0000256" key="3">
    <source>
        <dbReference type="SAM" id="Coils"/>
    </source>
</evidence>
<comment type="caution">
    <text evidence="5">The sequence shown here is derived from an EMBL/GenBank/DDBJ whole genome shotgun (WGS) entry which is preliminary data.</text>
</comment>
<dbReference type="EMBL" id="DWYR01000013">
    <property type="protein sequence ID" value="HJA99017.1"/>
    <property type="molecule type" value="Genomic_DNA"/>
</dbReference>
<reference evidence="5" key="2">
    <citation type="submission" date="2021-04" db="EMBL/GenBank/DDBJ databases">
        <authorList>
            <person name="Gilroy R."/>
        </authorList>
    </citation>
    <scope>NUCLEOTIDE SEQUENCE</scope>
    <source>
        <strain evidence="5">CHK169-11906</strain>
    </source>
</reference>
<accession>A0A9D2RHQ0</accession>
<keyword evidence="2 4" id="KW-0732">Signal</keyword>
<dbReference type="SMART" id="SM00935">
    <property type="entry name" value="OmpH"/>
    <property type="match status" value="1"/>
</dbReference>
<sequence>MKKVIKLALVVAMVVASSSLFAQKLGRINLQELITAMPEYAQMQTNMTAYSKDLRDNLETIQVELNNKYNDYDKNKGTYSEVTRQLKEKELADLQARLSEYYESAQNDLNKKQQELMDPIIKKAQEAIKKVAEGAGFVAVFDTSIPSMVYYNETQMTDLMANVKKELGITAQN</sequence>
<reference evidence="5" key="1">
    <citation type="journal article" date="2021" name="PeerJ">
        <title>Extensive microbial diversity within the chicken gut microbiome revealed by metagenomics and culture.</title>
        <authorList>
            <person name="Gilroy R."/>
            <person name="Ravi A."/>
            <person name="Getino M."/>
            <person name="Pursley I."/>
            <person name="Horton D.L."/>
            <person name="Alikhan N.F."/>
            <person name="Baker D."/>
            <person name="Gharbi K."/>
            <person name="Hall N."/>
            <person name="Watson M."/>
            <person name="Adriaenssens E.M."/>
            <person name="Foster-Nyarko E."/>
            <person name="Jarju S."/>
            <person name="Secka A."/>
            <person name="Antonio M."/>
            <person name="Oren A."/>
            <person name="Chaudhuri R.R."/>
            <person name="La Ragione R."/>
            <person name="Hildebrand F."/>
            <person name="Pallen M.J."/>
        </authorList>
    </citation>
    <scope>NUCLEOTIDE SEQUENCE</scope>
    <source>
        <strain evidence="5">CHK169-11906</strain>
    </source>
</reference>
<feature type="coiled-coil region" evidence="3">
    <location>
        <begin position="55"/>
        <end position="115"/>
    </location>
</feature>
<dbReference type="GO" id="GO:0050821">
    <property type="term" value="P:protein stabilization"/>
    <property type="evidence" value="ECO:0007669"/>
    <property type="project" value="TreeGrafter"/>
</dbReference>
<dbReference type="GO" id="GO:0051082">
    <property type="term" value="F:unfolded protein binding"/>
    <property type="evidence" value="ECO:0007669"/>
    <property type="project" value="InterPro"/>
</dbReference>
<dbReference type="SUPFAM" id="SSF111384">
    <property type="entry name" value="OmpH-like"/>
    <property type="match status" value="1"/>
</dbReference>
<feature type="signal peptide" evidence="4">
    <location>
        <begin position="1"/>
        <end position="22"/>
    </location>
</feature>
<feature type="chain" id="PRO_5038758340" evidence="4">
    <location>
        <begin position="23"/>
        <end position="173"/>
    </location>
</feature>
<organism evidence="5 6">
    <name type="scientific">Candidatus Alistipes avicola</name>
    <dbReference type="NCBI Taxonomy" id="2838432"/>
    <lineage>
        <taxon>Bacteria</taxon>
        <taxon>Pseudomonadati</taxon>
        <taxon>Bacteroidota</taxon>
        <taxon>Bacteroidia</taxon>
        <taxon>Bacteroidales</taxon>
        <taxon>Rikenellaceae</taxon>
        <taxon>Alistipes</taxon>
    </lineage>
</organism>
<dbReference type="GO" id="GO:0005829">
    <property type="term" value="C:cytosol"/>
    <property type="evidence" value="ECO:0007669"/>
    <property type="project" value="TreeGrafter"/>
</dbReference>
<dbReference type="AlphaFoldDB" id="A0A9D2RHQ0"/>
<evidence type="ECO:0000256" key="2">
    <source>
        <dbReference type="ARBA" id="ARBA00022729"/>
    </source>
</evidence>